<evidence type="ECO:0000313" key="1">
    <source>
        <dbReference type="EMBL" id="OGE36190.1"/>
    </source>
</evidence>
<protein>
    <recommendedName>
        <fullName evidence="3">ABC transporter domain-containing protein</fullName>
    </recommendedName>
</protein>
<dbReference type="SUPFAM" id="SSF52540">
    <property type="entry name" value="P-loop containing nucleoside triphosphate hydrolases"/>
    <property type="match status" value="1"/>
</dbReference>
<dbReference type="PANTHER" id="PTHR43394:SF1">
    <property type="entry name" value="ATP-BINDING CASSETTE SUB-FAMILY B MEMBER 10, MITOCHONDRIAL"/>
    <property type="match status" value="1"/>
</dbReference>
<dbReference type="AlphaFoldDB" id="A0A1F5K631"/>
<dbReference type="PANTHER" id="PTHR43394">
    <property type="entry name" value="ATP-DEPENDENT PERMEASE MDL1, MITOCHONDRIAL"/>
    <property type="match status" value="1"/>
</dbReference>
<reference evidence="1 2" key="1">
    <citation type="journal article" date="2016" name="Nat. Commun.">
        <title>Thousands of microbial genomes shed light on interconnected biogeochemical processes in an aquifer system.</title>
        <authorList>
            <person name="Anantharaman K."/>
            <person name="Brown C.T."/>
            <person name="Hug L.A."/>
            <person name="Sharon I."/>
            <person name="Castelle C.J."/>
            <person name="Probst A.J."/>
            <person name="Thomas B.C."/>
            <person name="Singh A."/>
            <person name="Wilkins M.J."/>
            <person name="Karaoz U."/>
            <person name="Brodie E.L."/>
            <person name="Williams K.H."/>
            <person name="Hubbard S.S."/>
            <person name="Banfield J.F."/>
        </authorList>
    </citation>
    <scope>NUCLEOTIDE SEQUENCE [LARGE SCALE GENOMIC DNA]</scope>
</reference>
<gene>
    <name evidence="1" type="ORF">A3E66_05275</name>
</gene>
<name>A0A1F5K631_9BACT</name>
<dbReference type="GO" id="GO:0015421">
    <property type="term" value="F:ABC-type oligopeptide transporter activity"/>
    <property type="evidence" value="ECO:0007669"/>
    <property type="project" value="TreeGrafter"/>
</dbReference>
<organism evidence="1 2">
    <name type="scientific">Candidatus Daviesbacteria bacterium RIFCSPHIGHO2_12_FULL_37_16</name>
    <dbReference type="NCBI Taxonomy" id="1797778"/>
    <lineage>
        <taxon>Bacteria</taxon>
        <taxon>Candidatus Daviesiibacteriota</taxon>
    </lineage>
</organism>
<dbReference type="Gene3D" id="3.40.50.300">
    <property type="entry name" value="P-loop containing nucleotide triphosphate hydrolases"/>
    <property type="match status" value="1"/>
</dbReference>
<proteinExistence type="predicted"/>
<comment type="caution">
    <text evidence="1">The sequence shown here is derived from an EMBL/GenBank/DDBJ whole genome shotgun (WGS) entry which is preliminary data.</text>
</comment>
<dbReference type="Proteomes" id="UP000179051">
    <property type="component" value="Unassembled WGS sequence"/>
</dbReference>
<evidence type="ECO:0008006" key="3">
    <source>
        <dbReference type="Google" id="ProtNLM"/>
    </source>
</evidence>
<dbReference type="InterPro" id="IPR027417">
    <property type="entry name" value="P-loop_NTPase"/>
</dbReference>
<sequence>MIQKALEDISKQRSITKIVIAHRLSTVQRANQIIVMERGRLVEKGTHSQLLKNNGVYSEIVKQSELKA</sequence>
<accession>A0A1F5K631</accession>
<dbReference type="EMBL" id="MFDF01000006">
    <property type="protein sequence ID" value="OGE36190.1"/>
    <property type="molecule type" value="Genomic_DNA"/>
</dbReference>
<dbReference type="InterPro" id="IPR039421">
    <property type="entry name" value="Type_1_exporter"/>
</dbReference>
<evidence type="ECO:0000313" key="2">
    <source>
        <dbReference type="Proteomes" id="UP000179051"/>
    </source>
</evidence>